<feature type="non-terminal residue" evidence="6">
    <location>
        <position position="1"/>
    </location>
</feature>
<feature type="domain" description="Protein kinase" evidence="5">
    <location>
        <begin position="1"/>
        <end position="278"/>
    </location>
</feature>
<keyword evidence="1" id="KW-0808">Transferase</keyword>
<dbReference type="EMBL" id="BARS01010533">
    <property type="protein sequence ID" value="GAF94645.1"/>
    <property type="molecule type" value="Genomic_DNA"/>
</dbReference>
<dbReference type="Pfam" id="PF00069">
    <property type="entry name" value="Pkinase"/>
    <property type="match status" value="1"/>
</dbReference>
<dbReference type="GO" id="GO:0005524">
    <property type="term" value="F:ATP binding"/>
    <property type="evidence" value="ECO:0007669"/>
    <property type="project" value="UniProtKB-KW"/>
</dbReference>
<dbReference type="Gene3D" id="1.10.510.10">
    <property type="entry name" value="Transferase(Phosphotransferase) domain 1"/>
    <property type="match status" value="1"/>
</dbReference>
<dbReference type="PANTHER" id="PTHR43289">
    <property type="entry name" value="MITOGEN-ACTIVATED PROTEIN KINASE KINASE KINASE 20-RELATED"/>
    <property type="match status" value="1"/>
</dbReference>
<dbReference type="GO" id="GO:0004674">
    <property type="term" value="F:protein serine/threonine kinase activity"/>
    <property type="evidence" value="ECO:0007669"/>
    <property type="project" value="TreeGrafter"/>
</dbReference>
<proteinExistence type="predicted"/>
<dbReference type="InterPro" id="IPR008271">
    <property type="entry name" value="Ser/Thr_kinase_AS"/>
</dbReference>
<feature type="non-terminal residue" evidence="6">
    <location>
        <position position="305"/>
    </location>
</feature>
<keyword evidence="4" id="KW-0067">ATP-binding</keyword>
<evidence type="ECO:0000256" key="3">
    <source>
        <dbReference type="ARBA" id="ARBA00022777"/>
    </source>
</evidence>
<dbReference type="SMART" id="SM00220">
    <property type="entry name" value="S_TKc"/>
    <property type="match status" value="1"/>
</dbReference>
<comment type="caution">
    <text evidence="6">The sequence shown here is derived from an EMBL/GenBank/DDBJ whole genome shotgun (WGS) entry which is preliminary data.</text>
</comment>
<evidence type="ECO:0000256" key="2">
    <source>
        <dbReference type="ARBA" id="ARBA00022741"/>
    </source>
</evidence>
<evidence type="ECO:0000256" key="1">
    <source>
        <dbReference type="ARBA" id="ARBA00022679"/>
    </source>
</evidence>
<name>X0V1W7_9ZZZZ</name>
<dbReference type="SUPFAM" id="SSF56112">
    <property type="entry name" value="Protein kinase-like (PK-like)"/>
    <property type="match status" value="1"/>
</dbReference>
<dbReference type="InterPro" id="IPR000719">
    <property type="entry name" value="Prot_kinase_dom"/>
</dbReference>
<keyword evidence="3" id="KW-0418">Kinase</keyword>
<dbReference type="PANTHER" id="PTHR43289:SF6">
    <property type="entry name" value="SERINE_THREONINE-PROTEIN KINASE NEKL-3"/>
    <property type="match status" value="1"/>
</dbReference>
<evidence type="ECO:0000259" key="5">
    <source>
        <dbReference type="PROSITE" id="PS50011"/>
    </source>
</evidence>
<protein>
    <recommendedName>
        <fullName evidence="5">Protein kinase domain-containing protein</fullName>
    </recommendedName>
</protein>
<gene>
    <name evidence="6" type="ORF">S01H1_19493</name>
</gene>
<organism evidence="6">
    <name type="scientific">marine sediment metagenome</name>
    <dbReference type="NCBI Taxonomy" id="412755"/>
    <lineage>
        <taxon>unclassified sequences</taxon>
        <taxon>metagenomes</taxon>
        <taxon>ecological metagenomes</taxon>
    </lineage>
</organism>
<evidence type="ECO:0000256" key="4">
    <source>
        <dbReference type="ARBA" id="ARBA00022840"/>
    </source>
</evidence>
<dbReference type="PROSITE" id="PS50011">
    <property type="entry name" value="PROTEIN_KINASE_DOM"/>
    <property type="match status" value="1"/>
</dbReference>
<evidence type="ECO:0000313" key="6">
    <source>
        <dbReference type="EMBL" id="GAF94645.1"/>
    </source>
</evidence>
<keyword evidence="2" id="KW-0547">Nucleotide-binding</keyword>
<accession>X0V1W7</accession>
<dbReference type="InterPro" id="IPR011009">
    <property type="entry name" value="Kinase-like_dom_sf"/>
</dbReference>
<dbReference type="AlphaFoldDB" id="X0V1W7"/>
<dbReference type="Gene3D" id="3.30.200.20">
    <property type="entry name" value="Phosphorylase Kinase, domain 1"/>
    <property type="match status" value="1"/>
</dbReference>
<reference evidence="6" key="1">
    <citation type="journal article" date="2014" name="Front. Microbiol.">
        <title>High frequency of phylogenetically diverse reductive dehalogenase-homologous genes in deep subseafloor sedimentary metagenomes.</title>
        <authorList>
            <person name="Kawai M."/>
            <person name="Futagami T."/>
            <person name="Toyoda A."/>
            <person name="Takaki Y."/>
            <person name="Nishi S."/>
            <person name="Hori S."/>
            <person name="Arai W."/>
            <person name="Tsubouchi T."/>
            <person name="Morono Y."/>
            <person name="Uchiyama I."/>
            <person name="Ito T."/>
            <person name="Fujiyama A."/>
            <person name="Inagaki F."/>
            <person name="Takami H."/>
        </authorList>
    </citation>
    <scope>NUCLEOTIDE SEQUENCE</scope>
    <source>
        <strain evidence="6">Expedition CK06-06</strain>
    </source>
</reference>
<sequence length="305" mass="34604">RVALKIIKLGMDTKQVIARFEAERQALAMMDHPNIARVFDAGATDTGRPYFVMELVKGIPITEYCDKNNLDTRQRLDLFIDVCKAVQHAHQKGIIHRDIKPSNVMITLHDGKPVPKIIDFGIAKATQHRLTEKTLFTEYRQLIGTPEYMSPEQAEMSGLDVDTRSDIYSLGVLLYELLTGTTPFEAEKLRSAAYDEIVRIIREDEPPKPSTRLNTLGEALSDVAKHRQVQPGELCKIVRGDLDWVVMKALEKDRTRRYETANEFTMDIERHLGDEPVVASPPSVGYRLSKFVRRNRRFVTAAAAV</sequence>
<dbReference type="PROSITE" id="PS00108">
    <property type="entry name" value="PROTEIN_KINASE_ST"/>
    <property type="match status" value="1"/>
</dbReference>
<dbReference type="CDD" id="cd14014">
    <property type="entry name" value="STKc_PknB_like"/>
    <property type="match status" value="1"/>
</dbReference>